<dbReference type="Gene3D" id="3.40.50.300">
    <property type="entry name" value="P-loop containing nucleotide triphosphate hydrolases"/>
    <property type="match status" value="1"/>
</dbReference>
<dbReference type="Proteomes" id="UP000886595">
    <property type="component" value="Unassembled WGS sequence"/>
</dbReference>
<evidence type="ECO:0000313" key="4">
    <source>
        <dbReference type="Proteomes" id="UP000886595"/>
    </source>
</evidence>
<dbReference type="SUPFAM" id="SSF52540">
    <property type="entry name" value="P-loop containing nucleoside triphosphate hydrolases"/>
    <property type="match status" value="1"/>
</dbReference>
<dbReference type="OrthoDB" id="1052457at2759"/>
<dbReference type="PANTHER" id="PTHR11017:SF521">
    <property type="entry name" value="TIR DOMAIN-CONTAINING PROTEIN"/>
    <property type="match status" value="1"/>
</dbReference>
<accession>A0A8X8B5M4</accession>
<dbReference type="Pfam" id="PF01582">
    <property type="entry name" value="TIR"/>
    <property type="match status" value="1"/>
</dbReference>
<evidence type="ECO:0000313" key="3">
    <source>
        <dbReference type="EMBL" id="KAG2322478.1"/>
    </source>
</evidence>
<comment type="caution">
    <text evidence="3">The sequence shown here is derived from an EMBL/GenBank/DDBJ whole genome shotgun (WGS) entry which is preliminary data.</text>
</comment>
<proteinExistence type="predicted"/>
<dbReference type="InterPro" id="IPR027417">
    <property type="entry name" value="P-loop_NTPase"/>
</dbReference>
<dbReference type="EMBL" id="JAAMPC010000003">
    <property type="protein sequence ID" value="KAG2322478.1"/>
    <property type="molecule type" value="Genomic_DNA"/>
</dbReference>
<protein>
    <recommendedName>
        <fullName evidence="2">TIR domain-containing protein</fullName>
    </recommendedName>
</protein>
<dbReference type="GO" id="GO:0006952">
    <property type="term" value="P:defense response"/>
    <property type="evidence" value="ECO:0007669"/>
    <property type="project" value="InterPro"/>
</dbReference>
<reference evidence="3 4" key="1">
    <citation type="submission" date="2020-02" db="EMBL/GenBank/DDBJ databases">
        <authorList>
            <person name="Ma Q."/>
            <person name="Huang Y."/>
            <person name="Song X."/>
            <person name="Pei D."/>
        </authorList>
    </citation>
    <scope>NUCLEOTIDE SEQUENCE [LARGE SCALE GENOMIC DNA]</scope>
    <source>
        <strain evidence="3">Sxm20200214</strain>
        <tissue evidence="3">Leaf</tissue>
    </source>
</reference>
<dbReference type="Gene3D" id="3.40.50.10140">
    <property type="entry name" value="Toll/interleukin-1 receptor homology (TIR) domain"/>
    <property type="match status" value="1"/>
</dbReference>
<name>A0A8X8B5M4_BRACI</name>
<sequence>MKIKKIPRFKTKVVSLQPLESKLSFSSSSLTKNYDVFLSFRGPDTRKKFVSFLHKELEAKGILTFQDDKELVRGRPISTELVEAIKGSRIAVVVISPTYAASTWCLKELVKIMELEEKGLLTVVPIFYEVDPCQLRRRTGEVAEQFEKHKTRYRIERVKLWIEALTRVTILSGECSKNWENEARLVDGITKKISEILSKASQSNGAQVTGIWGRGSNGISTLARRVYEDISPKFEAHCFLEDVRRIPLGYRNSHLQEALLSSMRGEGLMSTIQCSSVCYDMIKARLGNKKVLLVANEVDNIGKLEALADEFVWFGPGSRIIVTTQDKQLFSSAGVKRVYEAEFLRCYKAGKLWRSEAFIRRDNHVDSERSTYRRMNLPGINLLSTPKYLMNLLSDGDQLIERFNAKIYGL</sequence>
<dbReference type="PROSITE" id="PS50104">
    <property type="entry name" value="TIR"/>
    <property type="match status" value="1"/>
</dbReference>
<feature type="domain" description="TIR" evidence="2">
    <location>
        <begin position="32"/>
        <end position="197"/>
    </location>
</feature>
<dbReference type="InterPro" id="IPR035897">
    <property type="entry name" value="Toll_tir_struct_dom_sf"/>
</dbReference>
<dbReference type="FunFam" id="3.40.50.10140:FF:000007">
    <property type="entry name" value="Disease resistance protein (TIR-NBS-LRR class)"/>
    <property type="match status" value="1"/>
</dbReference>
<evidence type="ECO:0000259" key="2">
    <source>
        <dbReference type="PROSITE" id="PS50104"/>
    </source>
</evidence>
<organism evidence="3 4">
    <name type="scientific">Brassica carinata</name>
    <name type="common">Ethiopian mustard</name>
    <name type="synonym">Abyssinian cabbage</name>
    <dbReference type="NCBI Taxonomy" id="52824"/>
    <lineage>
        <taxon>Eukaryota</taxon>
        <taxon>Viridiplantae</taxon>
        <taxon>Streptophyta</taxon>
        <taxon>Embryophyta</taxon>
        <taxon>Tracheophyta</taxon>
        <taxon>Spermatophyta</taxon>
        <taxon>Magnoliopsida</taxon>
        <taxon>eudicotyledons</taxon>
        <taxon>Gunneridae</taxon>
        <taxon>Pentapetalae</taxon>
        <taxon>rosids</taxon>
        <taxon>malvids</taxon>
        <taxon>Brassicales</taxon>
        <taxon>Brassicaceae</taxon>
        <taxon>Brassiceae</taxon>
        <taxon>Brassica</taxon>
    </lineage>
</organism>
<keyword evidence="1" id="KW-0520">NAD</keyword>
<gene>
    <name evidence="3" type="ORF">Bca52824_015691</name>
</gene>
<dbReference type="SMART" id="SM00255">
    <property type="entry name" value="TIR"/>
    <property type="match status" value="1"/>
</dbReference>
<keyword evidence="4" id="KW-1185">Reference proteome</keyword>
<dbReference type="AlphaFoldDB" id="A0A8X8B5M4"/>
<dbReference type="GO" id="GO:0043531">
    <property type="term" value="F:ADP binding"/>
    <property type="evidence" value="ECO:0007669"/>
    <property type="project" value="InterPro"/>
</dbReference>
<dbReference type="SUPFAM" id="SSF52200">
    <property type="entry name" value="Toll/Interleukin receptor TIR domain"/>
    <property type="match status" value="1"/>
</dbReference>
<dbReference type="InterPro" id="IPR000157">
    <property type="entry name" value="TIR_dom"/>
</dbReference>
<evidence type="ECO:0000256" key="1">
    <source>
        <dbReference type="ARBA" id="ARBA00023027"/>
    </source>
</evidence>
<dbReference type="PANTHER" id="PTHR11017">
    <property type="entry name" value="LEUCINE-RICH REPEAT-CONTAINING PROTEIN"/>
    <property type="match status" value="1"/>
</dbReference>
<dbReference type="GO" id="GO:0007165">
    <property type="term" value="P:signal transduction"/>
    <property type="evidence" value="ECO:0007669"/>
    <property type="project" value="InterPro"/>
</dbReference>
<dbReference type="InterPro" id="IPR044974">
    <property type="entry name" value="Disease_R_plants"/>
</dbReference>